<evidence type="ECO:0000256" key="11">
    <source>
        <dbReference type="PIRSR" id="PIRSR605959-1"/>
    </source>
</evidence>
<dbReference type="NCBIfam" id="TIGR01266">
    <property type="entry name" value="fum_ac_acetase"/>
    <property type="match status" value="1"/>
</dbReference>
<comment type="cofactor">
    <cofactor evidence="1 13">
        <name>Ca(2+)</name>
        <dbReference type="ChEBI" id="CHEBI:29108"/>
    </cofactor>
</comment>
<dbReference type="UniPathway" id="UPA00139">
    <property type="reaction ID" value="UER00341"/>
</dbReference>
<comment type="pathway">
    <text evidence="3">Amino-acid degradation; L-phenylalanine degradation; acetoacetate and fumarate from L-phenylalanine: step 6/6.</text>
</comment>
<feature type="active site" description="Proton acceptor" evidence="11">
    <location>
        <position position="133"/>
    </location>
</feature>
<dbReference type="PANTHER" id="PTHR43069:SF2">
    <property type="entry name" value="FUMARYLACETOACETASE"/>
    <property type="match status" value="1"/>
</dbReference>
<keyword evidence="10" id="KW-0585">Phenylalanine catabolism</keyword>
<feature type="binding site" evidence="12">
    <location>
        <position position="239"/>
    </location>
    <ligand>
        <name>substrate</name>
    </ligand>
</feature>
<feature type="binding site" evidence="13">
    <location>
        <position position="126"/>
    </location>
    <ligand>
        <name>Ca(2+)</name>
        <dbReference type="ChEBI" id="CHEBI:29108"/>
    </ligand>
</feature>
<feature type="binding site" evidence="13">
    <location>
        <position position="232"/>
    </location>
    <ligand>
        <name>Ca(2+)</name>
        <dbReference type="ChEBI" id="CHEBI:29108"/>
    </ligand>
</feature>
<dbReference type="GO" id="GO:0006559">
    <property type="term" value="P:L-phenylalanine catabolic process"/>
    <property type="evidence" value="ECO:0007669"/>
    <property type="project" value="UniProtKB-UniPathway"/>
</dbReference>
<sequence length="416" mass="45461">MTLPASWLPVASDSDFSVHNLPFGVFSTGLEQPRVGVAIGDFIIDMSTAAQLGVMSEAGVAVSVFQHPTLNPLMSLGRPAARRIREILQRQLTQTDSFLHKLAAEVLVPQAIAQLHLPVAIGDYTDFYSSLEHATQVGQLFRPNNPLLPNWKHLPVAYHGRSSSIVVSGTPINRPNGQVLPMGAEVPIFQPTQALDYELELGFVIGKNSKLGVPVSVEEAEEYIFGCVLFNDWSARDIQRWEYQPLGPFLSKNFASSLSPWVVTLDALETFRVAGPEQNPEPLPYLRTSGALNFDLNLEVAIKPQDVSETVVCRTSARYVYWNIRQQLAHHTVSGCNLRVGDLLATGTISGPDGSGCLLELTEGGKKPIRLTDGTERTYLQHGDEVIMRGHAGRGDVRVGFGEVRGSILDSPESEN</sequence>
<evidence type="ECO:0000313" key="16">
    <source>
        <dbReference type="EMBL" id="MPR32636.1"/>
    </source>
</evidence>
<gene>
    <name evidence="16" type="primary">fahA</name>
    <name evidence="16" type="ORF">GBK04_04540</name>
</gene>
<dbReference type="Pfam" id="PF01557">
    <property type="entry name" value="FAA_hydrolase"/>
    <property type="match status" value="1"/>
</dbReference>
<feature type="binding site" evidence="13">
    <location>
        <position position="256"/>
    </location>
    <ligand>
        <name>Mg(2+)</name>
        <dbReference type="ChEBI" id="CHEBI:18420"/>
    </ligand>
</feature>
<dbReference type="RefSeq" id="WP_152757239.1">
    <property type="nucleotide sequence ID" value="NZ_WHLY01000002.1"/>
</dbReference>
<evidence type="ECO:0000256" key="4">
    <source>
        <dbReference type="ARBA" id="ARBA00012094"/>
    </source>
</evidence>
<evidence type="ECO:0000256" key="2">
    <source>
        <dbReference type="ARBA" id="ARBA00001946"/>
    </source>
</evidence>
<evidence type="ECO:0000259" key="14">
    <source>
        <dbReference type="Pfam" id="PF01557"/>
    </source>
</evidence>
<feature type="binding site" evidence="12">
    <location>
        <position position="142"/>
    </location>
    <ligand>
        <name>substrate</name>
    </ligand>
</feature>
<evidence type="ECO:0000256" key="9">
    <source>
        <dbReference type="ARBA" id="ARBA00022878"/>
    </source>
</evidence>
<dbReference type="InterPro" id="IPR005959">
    <property type="entry name" value="Fumarylacetoacetase"/>
</dbReference>
<dbReference type="InterPro" id="IPR011234">
    <property type="entry name" value="Fumarylacetoacetase-like_C"/>
</dbReference>
<keyword evidence="8 13" id="KW-0460">Magnesium</keyword>
<feature type="binding site" evidence="13">
    <location>
        <position position="200"/>
    </location>
    <ligand>
        <name>Ca(2+)</name>
        <dbReference type="ChEBI" id="CHEBI:29108"/>
    </ligand>
</feature>
<evidence type="ECO:0000256" key="3">
    <source>
        <dbReference type="ARBA" id="ARBA00004782"/>
    </source>
</evidence>
<dbReference type="Gene3D" id="2.30.30.230">
    <property type="entry name" value="Fumarylacetoacetase, N-terminal domain"/>
    <property type="match status" value="1"/>
</dbReference>
<feature type="binding site" evidence="13">
    <location>
        <position position="232"/>
    </location>
    <ligand>
        <name>Mg(2+)</name>
        <dbReference type="ChEBI" id="CHEBI:18420"/>
    </ligand>
</feature>
<evidence type="ECO:0000256" key="5">
    <source>
        <dbReference type="ARBA" id="ARBA00022723"/>
    </source>
</evidence>
<reference evidence="16 17" key="1">
    <citation type="submission" date="2019-10" db="EMBL/GenBank/DDBJ databases">
        <title>Draft Genome Sequence of Cytophagaceae sp. SJW1-29.</title>
        <authorList>
            <person name="Choi A."/>
        </authorList>
    </citation>
    <scope>NUCLEOTIDE SEQUENCE [LARGE SCALE GENOMIC DNA]</scope>
    <source>
        <strain evidence="16 17">SJW1-29</strain>
    </source>
</reference>
<feature type="binding site" evidence="12">
    <location>
        <position position="243"/>
    </location>
    <ligand>
        <name>substrate</name>
    </ligand>
</feature>
<keyword evidence="5 13" id="KW-0479">Metal-binding</keyword>
<dbReference type="GO" id="GO:0046872">
    <property type="term" value="F:metal ion binding"/>
    <property type="evidence" value="ECO:0007669"/>
    <property type="project" value="UniProtKB-KW"/>
</dbReference>
<proteinExistence type="predicted"/>
<evidence type="ECO:0000256" key="10">
    <source>
        <dbReference type="ARBA" id="ARBA00023232"/>
    </source>
</evidence>
<dbReference type="GO" id="GO:1902000">
    <property type="term" value="P:homogentisate catabolic process"/>
    <property type="evidence" value="ECO:0007669"/>
    <property type="project" value="TreeGrafter"/>
</dbReference>
<dbReference type="PANTHER" id="PTHR43069">
    <property type="entry name" value="FUMARYLACETOACETASE"/>
    <property type="match status" value="1"/>
</dbReference>
<dbReference type="EMBL" id="WHLY01000002">
    <property type="protein sequence ID" value="MPR32636.1"/>
    <property type="molecule type" value="Genomic_DNA"/>
</dbReference>
<keyword evidence="17" id="KW-1185">Reference proteome</keyword>
<dbReference type="EC" id="3.7.1.2" evidence="4"/>
<keyword evidence="7 13" id="KW-0106">Calcium</keyword>
<dbReference type="GO" id="GO:0004334">
    <property type="term" value="F:fumarylacetoacetase activity"/>
    <property type="evidence" value="ECO:0007669"/>
    <property type="project" value="UniProtKB-EC"/>
</dbReference>
<dbReference type="Proteomes" id="UP000479293">
    <property type="component" value="Unassembled WGS sequence"/>
</dbReference>
<feature type="binding site" evidence="13">
    <location>
        <position position="198"/>
    </location>
    <ligand>
        <name>Ca(2+)</name>
        <dbReference type="ChEBI" id="CHEBI:29108"/>
    </ligand>
</feature>
<dbReference type="Gene3D" id="3.90.850.10">
    <property type="entry name" value="Fumarylacetoacetase-like, C-terminal domain"/>
    <property type="match status" value="1"/>
</dbReference>
<feature type="binding site" evidence="12">
    <location>
        <position position="128"/>
    </location>
    <ligand>
        <name>substrate</name>
    </ligand>
</feature>
<feature type="binding site" evidence="13">
    <location>
        <position position="252"/>
    </location>
    <ligand>
        <name>Mg(2+)</name>
        <dbReference type="ChEBI" id="CHEBI:18420"/>
    </ligand>
</feature>
<comment type="caution">
    <text evidence="16">The sequence shown here is derived from an EMBL/GenBank/DDBJ whole genome shotgun (WGS) entry which is preliminary data.</text>
</comment>
<feature type="domain" description="Fumarylacetoacetase N-terminal" evidence="15">
    <location>
        <begin position="19"/>
        <end position="118"/>
    </location>
</feature>
<evidence type="ECO:0000259" key="15">
    <source>
        <dbReference type="Pfam" id="PF09298"/>
    </source>
</evidence>
<dbReference type="GO" id="GO:0006572">
    <property type="term" value="P:L-tyrosine catabolic process"/>
    <property type="evidence" value="ECO:0007669"/>
    <property type="project" value="UniProtKB-KW"/>
</dbReference>
<keyword evidence="6 16" id="KW-0378">Hydrolase</keyword>
<dbReference type="InterPro" id="IPR036663">
    <property type="entry name" value="Fumarylacetoacetase_C_sf"/>
</dbReference>
<dbReference type="SUPFAM" id="SSF63433">
    <property type="entry name" value="Fumarylacetoacetate hydrolase, FAH, N-terminal domain"/>
    <property type="match status" value="1"/>
</dbReference>
<evidence type="ECO:0000256" key="1">
    <source>
        <dbReference type="ARBA" id="ARBA00001913"/>
    </source>
</evidence>
<dbReference type="Pfam" id="PF09298">
    <property type="entry name" value="FAA_hydrolase_N"/>
    <property type="match status" value="1"/>
</dbReference>
<evidence type="ECO:0000256" key="12">
    <source>
        <dbReference type="PIRSR" id="PIRSR605959-2"/>
    </source>
</evidence>
<evidence type="ECO:0000313" key="17">
    <source>
        <dbReference type="Proteomes" id="UP000479293"/>
    </source>
</evidence>
<protein>
    <recommendedName>
        <fullName evidence="4">fumarylacetoacetase</fullName>
        <ecNumber evidence="4">3.7.1.2</ecNumber>
    </recommendedName>
</protein>
<keyword evidence="9" id="KW-0828">Tyrosine catabolism</keyword>
<feature type="domain" description="Fumarylacetoacetase-like C-terminal" evidence="14">
    <location>
        <begin position="125"/>
        <end position="390"/>
    </location>
</feature>
<dbReference type="InterPro" id="IPR015377">
    <property type="entry name" value="Fumarylacetoacetase_N"/>
</dbReference>
<feature type="binding site" evidence="12">
    <location>
        <position position="348"/>
    </location>
    <ligand>
        <name>substrate</name>
    </ligand>
</feature>
<evidence type="ECO:0000256" key="6">
    <source>
        <dbReference type="ARBA" id="ARBA00022801"/>
    </source>
</evidence>
<dbReference type="AlphaFoldDB" id="A0A7C9BAH0"/>
<dbReference type="InterPro" id="IPR036462">
    <property type="entry name" value="Fumarylacetoacetase_N_sf"/>
</dbReference>
<dbReference type="SUPFAM" id="SSF56529">
    <property type="entry name" value="FAH"/>
    <property type="match status" value="1"/>
</dbReference>
<evidence type="ECO:0000256" key="7">
    <source>
        <dbReference type="ARBA" id="ARBA00022837"/>
    </source>
</evidence>
<comment type="cofactor">
    <cofactor evidence="2 13">
        <name>Mg(2+)</name>
        <dbReference type="ChEBI" id="CHEBI:18420"/>
    </cofactor>
</comment>
<accession>A0A7C9BAH0</accession>
<evidence type="ECO:0000256" key="8">
    <source>
        <dbReference type="ARBA" id="ARBA00022842"/>
    </source>
</evidence>
<name>A0A7C9BAH0_9BACT</name>
<organism evidence="16 17">
    <name type="scientific">Salmonirosea aquatica</name>
    <dbReference type="NCBI Taxonomy" id="2654236"/>
    <lineage>
        <taxon>Bacteria</taxon>
        <taxon>Pseudomonadati</taxon>
        <taxon>Bacteroidota</taxon>
        <taxon>Cytophagia</taxon>
        <taxon>Cytophagales</taxon>
        <taxon>Spirosomataceae</taxon>
        <taxon>Salmonirosea</taxon>
    </lineage>
</organism>
<evidence type="ECO:0000256" key="13">
    <source>
        <dbReference type="PIRSR" id="PIRSR605959-3"/>
    </source>
</evidence>